<feature type="chain" id="PRO_5035179945" description="Alpha-amylase" evidence="2">
    <location>
        <begin position="29"/>
        <end position="188"/>
    </location>
</feature>
<evidence type="ECO:0000313" key="4">
    <source>
        <dbReference type="Proteomes" id="UP000619788"/>
    </source>
</evidence>
<feature type="signal peptide" evidence="2">
    <location>
        <begin position="1"/>
        <end position="28"/>
    </location>
</feature>
<dbReference type="InterPro" id="IPR036379">
    <property type="entry name" value="A-amylase_inhib_sf"/>
</dbReference>
<evidence type="ECO:0000256" key="1">
    <source>
        <dbReference type="ARBA" id="ARBA00022579"/>
    </source>
</evidence>
<comment type="caution">
    <text evidence="3">The sequence shown here is derived from an EMBL/GenBank/DDBJ whole genome shotgun (WGS) entry which is preliminary data.</text>
</comment>
<dbReference type="Proteomes" id="UP000619788">
    <property type="component" value="Unassembled WGS sequence"/>
</dbReference>
<sequence length="188" mass="19677">MKFRFTMAAAVAGLVVAALLGAAGPAGARSASGTPVPACLTYGQDWRYTMATNGCAERLTFRIVYQDGERGTCVSLAPGQTSTVGSGHIGPHGRVDHLELCAGDSTVFVRHDAGFGNAITIRGDVPPLSWHSGLPCVNRAADLWECTVTGIPDGQRFAYKVLLNDRVWSTGADHTGTGGGVHHIQPAF</sequence>
<evidence type="ECO:0000256" key="2">
    <source>
        <dbReference type="SAM" id="SignalP"/>
    </source>
</evidence>
<reference evidence="3 4" key="1">
    <citation type="submission" date="2021-01" db="EMBL/GenBank/DDBJ databases">
        <title>Whole genome shotgun sequence of Planobispora siamensis NBRC 107568.</title>
        <authorList>
            <person name="Komaki H."/>
            <person name="Tamura T."/>
        </authorList>
    </citation>
    <scope>NUCLEOTIDE SEQUENCE [LARGE SCALE GENOMIC DNA]</scope>
    <source>
        <strain evidence="3 4">NBRC 107568</strain>
    </source>
</reference>
<keyword evidence="2" id="KW-0732">Signal</keyword>
<dbReference type="Gene3D" id="2.60.40.20">
    <property type="entry name" value="Alpha-amylase inhibitor"/>
    <property type="match status" value="1"/>
</dbReference>
<keyword evidence="1" id="KW-0022">Alpha-amylase inhibitor</keyword>
<dbReference type="SMART" id="SM00783">
    <property type="entry name" value="A_amylase_inhib"/>
    <property type="match status" value="1"/>
</dbReference>
<dbReference type="RefSeq" id="WP_204062709.1">
    <property type="nucleotide sequence ID" value="NZ_BOOJ01000010.1"/>
</dbReference>
<organism evidence="3 4">
    <name type="scientific">Planobispora siamensis</name>
    <dbReference type="NCBI Taxonomy" id="936338"/>
    <lineage>
        <taxon>Bacteria</taxon>
        <taxon>Bacillati</taxon>
        <taxon>Actinomycetota</taxon>
        <taxon>Actinomycetes</taxon>
        <taxon>Streptosporangiales</taxon>
        <taxon>Streptosporangiaceae</taxon>
        <taxon>Planobispora</taxon>
    </lineage>
</organism>
<dbReference type="InterPro" id="IPR000833">
    <property type="entry name" value="A-amylase_inhib"/>
</dbReference>
<dbReference type="AlphaFoldDB" id="A0A8J3WJ49"/>
<accession>A0A8J3WJ49</accession>
<dbReference type="EMBL" id="BOOJ01000010">
    <property type="protein sequence ID" value="GIH90347.1"/>
    <property type="molecule type" value="Genomic_DNA"/>
</dbReference>
<dbReference type="SUPFAM" id="SSF49498">
    <property type="entry name" value="alpha-Amylase inhibitor tendamistat"/>
    <property type="match status" value="1"/>
</dbReference>
<name>A0A8J3WJ49_9ACTN</name>
<gene>
    <name evidence="3" type="ORF">Psi01_09770</name>
</gene>
<dbReference type="GO" id="GO:0015066">
    <property type="term" value="F:alpha-amylase inhibitor activity"/>
    <property type="evidence" value="ECO:0007669"/>
    <property type="project" value="UniProtKB-KW"/>
</dbReference>
<dbReference type="Pfam" id="PF01356">
    <property type="entry name" value="A_amylase_inhib"/>
    <property type="match status" value="1"/>
</dbReference>
<protein>
    <recommendedName>
        <fullName evidence="5">Alpha-amylase</fullName>
    </recommendedName>
</protein>
<evidence type="ECO:0000313" key="3">
    <source>
        <dbReference type="EMBL" id="GIH90347.1"/>
    </source>
</evidence>
<keyword evidence="4" id="KW-1185">Reference proteome</keyword>
<evidence type="ECO:0008006" key="5">
    <source>
        <dbReference type="Google" id="ProtNLM"/>
    </source>
</evidence>
<proteinExistence type="predicted"/>